<evidence type="ECO:0000313" key="5">
    <source>
        <dbReference type="EMBL" id="QDU40929.1"/>
    </source>
</evidence>
<gene>
    <name evidence="5" type="primary">xylR_3</name>
    <name evidence="5" type="ORF">Mal4_52920</name>
</gene>
<dbReference type="InterPro" id="IPR009057">
    <property type="entry name" value="Homeodomain-like_sf"/>
</dbReference>
<dbReference type="EMBL" id="CP036275">
    <property type="protein sequence ID" value="QDU40929.1"/>
    <property type="molecule type" value="Genomic_DNA"/>
</dbReference>
<dbReference type="PROSITE" id="PS01124">
    <property type="entry name" value="HTH_ARAC_FAMILY_2"/>
    <property type="match status" value="1"/>
</dbReference>
<evidence type="ECO:0000256" key="2">
    <source>
        <dbReference type="ARBA" id="ARBA00023125"/>
    </source>
</evidence>
<dbReference type="Gene3D" id="1.10.10.60">
    <property type="entry name" value="Homeodomain-like"/>
    <property type="match status" value="1"/>
</dbReference>
<keyword evidence="6" id="KW-1185">Reference proteome</keyword>
<protein>
    <submittedName>
        <fullName evidence="5">Xylose operon regulatory protein</fullName>
    </submittedName>
</protein>
<dbReference type="Pfam" id="PF13377">
    <property type="entry name" value="Peripla_BP_3"/>
    <property type="match status" value="1"/>
</dbReference>
<organism evidence="5 6">
    <name type="scientific">Maioricimonas rarisocia</name>
    <dbReference type="NCBI Taxonomy" id="2528026"/>
    <lineage>
        <taxon>Bacteria</taxon>
        <taxon>Pseudomonadati</taxon>
        <taxon>Planctomycetota</taxon>
        <taxon>Planctomycetia</taxon>
        <taxon>Planctomycetales</taxon>
        <taxon>Planctomycetaceae</taxon>
        <taxon>Maioricimonas</taxon>
    </lineage>
</organism>
<reference evidence="5 6" key="1">
    <citation type="submission" date="2019-02" db="EMBL/GenBank/DDBJ databases">
        <title>Deep-cultivation of Planctomycetes and their phenomic and genomic characterization uncovers novel biology.</title>
        <authorList>
            <person name="Wiegand S."/>
            <person name="Jogler M."/>
            <person name="Boedeker C."/>
            <person name="Pinto D."/>
            <person name="Vollmers J."/>
            <person name="Rivas-Marin E."/>
            <person name="Kohn T."/>
            <person name="Peeters S.H."/>
            <person name="Heuer A."/>
            <person name="Rast P."/>
            <person name="Oberbeckmann S."/>
            <person name="Bunk B."/>
            <person name="Jeske O."/>
            <person name="Meyerdierks A."/>
            <person name="Storesund J.E."/>
            <person name="Kallscheuer N."/>
            <person name="Luecker S."/>
            <person name="Lage O.M."/>
            <person name="Pohl T."/>
            <person name="Merkel B.J."/>
            <person name="Hornburger P."/>
            <person name="Mueller R.-W."/>
            <person name="Bruemmer F."/>
            <person name="Labrenz M."/>
            <person name="Spormann A.M."/>
            <person name="Op den Camp H."/>
            <person name="Overmann J."/>
            <person name="Amann R."/>
            <person name="Jetten M.S.M."/>
            <person name="Mascher T."/>
            <person name="Medema M.H."/>
            <person name="Devos D.P."/>
            <person name="Kaster A.-K."/>
            <person name="Ovreas L."/>
            <person name="Rohde M."/>
            <person name="Galperin M.Y."/>
            <person name="Jogler C."/>
        </authorList>
    </citation>
    <scope>NUCLEOTIDE SEQUENCE [LARGE SCALE GENOMIC DNA]</scope>
    <source>
        <strain evidence="5 6">Mal4</strain>
    </source>
</reference>
<evidence type="ECO:0000256" key="1">
    <source>
        <dbReference type="ARBA" id="ARBA00023015"/>
    </source>
</evidence>
<dbReference type="AlphaFoldDB" id="A0A517ZES6"/>
<dbReference type="RefSeq" id="WP_197443848.1">
    <property type="nucleotide sequence ID" value="NZ_CP036275.1"/>
</dbReference>
<dbReference type="Gene3D" id="3.40.50.2300">
    <property type="match status" value="2"/>
</dbReference>
<dbReference type="InterPro" id="IPR018062">
    <property type="entry name" value="HTH_AraC-typ_CS"/>
</dbReference>
<keyword evidence="2" id="KW-0238">DNA-binding</keyword>
<keyword evidence="3" id="KW-0804">Transcription</keyword>
<evidence type="ECO:0000259" key="4">
    <source>
        <dbReference type="PROSITE" id="PS01124"/>
    </source>
</evidence>
<evidence type="ECO:0000256" key="3">
    <source>
        <dbReference type="ARBA" id="ARBA00023163"/>
    </source>
</evidence>
<feature type="domain" description="HTH araC/xylS-type" evidence="4">
    <location>
        <begin position="280"/>
        <end position="378"/>
    </location>
</feature>
<evidence type="ECO:0000313" key="6">
    <source>
        <dbReference type="Proteomes" id="UP000320496"/>
    </source>
</evidence>
<proteinExistence type="predicted"/>
<dbReference type="GO" id="GO:0003700">
    <property type="term" value="F:DNA-binding transcription factor activity"/>
    <property type="evidence" value="ECO:0007669"/>
    <property type="project" value="InterPro"/>
</dbReference>
<dbReference type="InterPro" id="IPR054031">
    <property type="entry name" value="XylR_PBP1"/>
</dbReference>
<dbReference type="SUPFAM" id="SSF53822">
    <property type="entry name" value="Periplasmic binding protein-like I"/>
    <property type="match status" value="1"/>
</dbReference>
<dbReference type="InterPro" id="IPR028082">
    <property type="entry name" value="Peripla_BP_I"/>
</dbReference>
<keyword evidence="1" id="KW-0805">Transcription regulation</keyword>
<dbReference type="InterPro" id="IPR018060">
    <property type="entry name" value="HTH_AraC"/>
</dbReference>
<dbReference type="PANTHER" id="PTHR30146:SF24">
    <property type="entry name" value="XYLOSE OPERON REGULATORY PROTEIN"/>
    <property type="match status" value="1"/>
</dbReference>
<dbReference type="Pfam" id="PF12833">
    <property type="entry name" value="HTH_18"/>
    <property type="match status" value="1"/>
</dbReference>
<dbReference type="PROSITE" id="PS00041">
    <property type="entry name" value="HTH_ARAC_FAMILY_1"/>
    <property type="match status" value="1"/>
</dbReference>
<dbReference type="SUPFAM" id="SSF46689">
    <property type="entry name" value="Homeodomain-like"/>
    <property type="match status" value="1"/>
</dbReference>
<accession>A0A517ZES6</accession>
<dbReference type="KEGG" id="mri:Mal4_52920"/>
<dbReference type="SMART" id="SM00342">
    <property type="entry name" value="HTH_ARAC"/>
    <property type="match status" value="1"/>
</dbReference>
<dbReference type="Pfam" id="PF22177">
    <property type="entry name" value="PBP1_XylR"/>
    <property type="match status" value="1"/>
</dbReference>
<dbReference type="InterPro" id="IPR046335">
    <property type="entry name" value="LacI/GalR-like_sensor"/>
</dbReference>
<dbReference type="Proteomes" id="UP000320496">
    <property type="component" value="Chromosome"/>
</dbReference>
<dbReference type="GO" id="GO:0000976">
    <property type="term" value="F:transcription cis-regulatory region binding"/>
    <property type="evidence" value="ECO:0007669"/>
    <property type="project" value="TreeGrafter"/>
</dbReference>
<sequence length="381" mass="42843">MKRVALLIETSRSYGRDLLQGVKQYAGEHGPWSLFVELRDLESKPPAWLKNWDGDGILTRSGSTAIADAVRRVGVPTVELRSTRRGASFPFVGADNEAVGRLVAEHLLDRGFRHFGVYELDTEQFFVERRNSFVRHLKQWGMSCTPFRQGGATEKPSQWERQQNRLIGWIEQLPRPAGIMACTDQLGCWLLDACARTGIRVPEELAVVGVENDETLTTMSTPPLSSVQLDGRRAGYEAARLLDRIMRGNRPPKRPVLIPPIGIKTRQSSDIVAIDDPLLAEAIRLIRQRACAGLHVTDVLDAVPLSRSSLERGCREILGRSPNREINRVRLEAACELLRETDLNLEQIARRTGFTTPQYLVQLFRRSIGTTPGAYRRQSRT</sequence>
<dbReference type="PANTHER" id="PTHR30146">
    <property type="entry name" value="LACI-RELATED TRANSCRIPTIONAL REPRESSOR"/>
    <property type="match status" value="1"/>
</dbReference>
<dbReference type="CDD" id="cd01543">
    <property type="entry name" value="PBP1_XylR"/>
    <property type="match status" value="1"/>
</dbReference>
<name>A0A517ZES6_9PLAN</name>